<evidence type="ECO:0000256" key="4">
    <source>
        <dbReference type="ARBA" id="ARBA00022729"/>
    </source>
</evidence>
<reference evidence="6 7" key="1">
    <citation type="submission" date="2018-09" db="EMBL/GenBank/DDBJ databases">
        <title>Genomic investigation of the strawberry pathogen Phytophthora fragariae indicates pathogenicity is determined by transcriptional variation in three key races.</title>
        <authorList>
            <person name="Adams T.M."/>
            <person name="Armitage A.D."/>
            <person name="Sobczyk M.K."/>
            <person name="Bates H.J."/>
            <person name="Dunwell J.M."/>
            <person name="Nellist C.F."/>
            <person name="Harrison R.J."/>
        </authorList>
    </citation>
    <scope>NUCLEOTIDE SEQUENCE [LARGE SCALE GENOMIC DNA]</scope>
    <source>
        <strain evidence="6 7">SCRP324</strain>
    </source>
</reference>
<comment type="subcellular location">
    <subcellularLocation>
        <location evidence="1 5">Secreted</location>
    </subcellularLocation>
</comment>
<comment type="function">
    <text evidence="5">Effector that suppresses plant defense responses during pathogen infection.</text>
</comment>
<dbReference type="OrthoDB" id="10337736at2759"/>
<evidence type="ECO:0000313" key="6">
    <source>
        <dbReference type="EMBL" id="KAE8957324.1"/>
    </source>
</evidence>
<gene>
    <name evidence="6" type="ORF">PR002_g31205</name>
</gene>
<accession>A0A6A3GF38</accession>
<dbReference type="Pfam" id="PF16810">
    <property type="entry name" value="RXLR"/>
    <property type="match status" value="1"/>
</dbReference>
<evidence type="ECO:0000256" key="2">
    <source>
        <dbReference type="ARBA" id="ARBA00010400"/>
    </source>
</evidence>
<proteinExistence type="inferred from homology"/>
<evidence type="ECO:0000256" key="3">
    <source>
        <dbReference type="ARBA" id="ARBA00022525"/>
    </source>
</evidence>
<feature type="chain" id="PRO_5045008713" description="RxLR effector protein" evidence="5">
    <location>
        <begin position="21"/>
        <end position="170"/>
    </location>
</feature>
<dbReference type="InterPro" id="IPR031825">
    <property type="entry name" value="RXLR"/>
</dbReference>
<keyword evidence="4 5" id="KW-0732">Signal</keyword>
<comment type="similarity">
    <text evidence="2 5">Belongs to the RxLR effector family.</text>
</comment>
<comment type="domain">
    <text evidence="5">The RxLR-dEER motif acts to carry the protein into the host cell cytoplasm through binding to cell surface phosphatidylinositol-3-phosphate.</text>
</comment>
<sequence length="170" mass="18883">MRFAVMAVVTILTIGGVASAAVDNKHSHVATVAAEAAHWPRSLTADQVGGIGKRFLRTDNAVDQDDYPKRHLSSESTAVNDEERTSLARLAVAKLQLKYWSFNEANPNVVYRGFGLHKKSGKALEKSKLLPLWKGYAQKWAKKQAQISIQLGRSPPYNHETPIYIPIYLI</sequence>
<dbReference type="AlphaFoldDB" id="A0A6A3GF38"/>
<dbReference type="EMBL" id="QXFU01007997">
    <property type="protein sequence ID" value="KAE8957324.1"/>
    <property type="molecule type" value="Genomic_DNA"/>
</dbReference>
<feature type="signal peptide" evidence="5">
    <location>
        <begin position="1"/>
        <end position="20"/>
    </location>
</feature>
<comment type="caution">
    <text evidence="6">The sequence shown here is derived from an EMBL/GenBank/DDBJ whole genome shotgun (WGS) entry which is preliminary data.</text>
</comment>
<name>A0A6A3GF38_9STRA</name>
<evidence type="ECO:0000256" key="5">
    <source>
        <dbReference type="RuleBase" id="RU367124"/>
    </source>
</evidence>
<protein>
    <recommendedName>
        <fullName evidence="5">RxLR effector protein</fullName>
    </recommendedName>
</protein>
<keyword evidence="3 5" id="KW-0964">Secreted</keyword>
<evidence type="ECO:0000256" key="1">
    <source>
        <dbReference type="ARBA" id="ARBA00004613"/>
    </source>
</evidence>
<evidence type="ECO:0000313" key="7">
    <source>
        <dbReference type="Proteomes" id="UP000435112"/>
    </source>
</evidence>
<dbReference type="Proteomes" id="UP000435112">
    <property type="component" value="Unassembled WGS sequence"/>
</dbReference>
<organism evidence="6 7">
    <name type="scientific">Phytophthora rubi</name>
    <dbReference type="NCBI Taxonomy" id="129364"/>
    <lineage>
        <taxon>Eukaryota</taxon>
        <taxon>Sar</taxon>
        <taxon>Stramenopiles</taxon>
        <taxon>Oomycota</taxon>
        <taxon>Peronosporomycetes</taxon>
        <taxon>Peronosporales</taxon>
        <taxon>Peronosporaceae</taxon>
        <taxon>Phytophthora</taxon>
    </lineage>
</organism>